<gene>
    <name evidence="4" type="ORF">H7F49_07740</name>
</gene>
<dbReference type="AlphaFoldDB" id="A0A7X1KBZ8"/>
<sequence length="277" mass="29217">MLLLLTSGCSRLIMFNTVVPRDEGVVRVVHDAAYAPGRRGMIDVYAPRGASGGPARPIIVFLYGGSWRSGTKDGYGFVGRAFAARGFVVAIPDYRLVPEVRYPAFVEDGAAAVRWVRAHAGEWGGDPSRIVLVGHSAGAYNAAMLAYDPRWLGPDRSAIRGFAGLAGPYDFDPFDGPIAAAAFQGAAEARDTQPVTHVAPGAPPALLATGDKDTTVRPANSESLAARLTQVGTPASLRRYPRVGHVGILTAIAKPWRDRAPVVDDVAAFAASVTAPR</sequence>
<dbReference type="InterPro" id="IPR001375">
    <property type="entry name" value="Peptidase_S9_cat"/>
</dbReference>
<organism evidence="4 5">
    <name type="scientific">Novosphingobium aerophilum</name>
    <dbReference type="NCBI Taxonomy" id="2839843"/>
    <lineage>
        <taxon>Bacteria</taxon>
        <taxon>Pseudomonadati</taxon>
        <taxon>Pseudomonadota</taxon>
        <taxon>Alphaproteobacteria</taxon>
        <taxon>Sphingomonadales</taxon>
        <taxon>Sphingomonadaceae</taxon>
        <taxon>Novosphingobium</taxon>
    </lineage>
</organism>
<keyword evidence="5" id="KW-1185">Reference proteome</keyword>
<dbReference type="Gene3D" id="3.40.50.1820">
    <property type="entry name" value="alpha/beta hydrolase"/>
    <property type="match status" value="1"/>
</dbReference>
<evidence type="ECO:0000259" key="2">
    <source>
        <dbReference type="Pfam" id="PF00326"/>
    </source>
</evidence>
<evidence type="ECO:0000313" key="4">
    <source>
        <dbReference type="EMBL" id="MBC2651592.1"/>
    </source>
</evidence>
<feature type="domain" description="BD-FAE-like" evidence="3">
    <location>
        <begin position="42"/>
        <end position="147"/>
    </location>
</feature>
<name>A0A7X1KBZ8_9SPHN</name>
<dbReference type="Pfam" id="PF00326">
    <property type="entry name" value="Peptidase_S9"/>
    <property type="match status" value="1"/>
</dbReference>
<dbReference type="PANTHER" id="PTHR48081">
    <property type="entry name" value="AB HYDROLASE SUPERFAMILY PROTEIN C4A8.06C"/>
    <property type="match status" value="1"/>
</dbReference>
<dbReference type="GO" id="GO:0006508">
    <property type="term" value="P:proteolysis"/>
    <property type="evidence" value="ECO:0007669"/>
    <property type="project" value="InterPro"/>
</dbReference>
<proteinExistence type="predicted"/>
<comment type="caution">
    <text evidence="4">The sequence shown here is derived from an EMBL/GenBank/DDBJ whole genome shotgun (WGS) entry which is preliminary data.</text>
</comment>
<dbReference type="Pfam" id="PF20434">
    <property type="entry name" value="BD-FAE"/>
    <property type="match status" value="1"/>
</dbReference>
<dbReference type="SUPFAM" id="SSF53474">
    <property type="entry name" value="alpha/beta-Hydrolases"/>
    <property type="match status" value="1"/>
</dbReference>
<dbReference type="Proteomes" id="UP000520156">
    <property type="component" value="Unassembled WGS sequence"/>
</dbReference>
<feature type="domain" description="Peptidase S9 prolyl oligopeptidase catalytic" evidence="2">
    <location>
        <begin position="190"/>
        <end position="271"/>
    </location>
</feature>
<dbReference type="GO" id="GO:0008236">
    <property type="term" value="F:serine-type peptidase activity"/>
    <property type="evidence" value="ECO:0007669"/>
    <property type="project" value="InterPro"/>
</dbReference>
<dbReference type="InterPro" id="IPR049492">
    <property type="entry name" value="BD-FAE-like_dom"/>
</dbReference>
<dbReference type="EMBL" id="JACLAU010000008">
    <property type="protein sequence ID" value="MBC2651592.1"/>
    <property type="molecule type" value="Genomic_DNA"/>
</dbReference>
<accession>A0A7X1KBZ8</accession>
<dbReference type="InterPro" id="IPR029058">
    <property type="entry name" value="AB_hydrolase_fold"/>
</dbReference>
<evidence type="ECO:0000313" key="5">
    <source>
        <dbReference type="Proteomes" id="UP000520156"/>
    </source>
</evidence>
<dbReference type="PANTHER" id="PTHR48081:SF9">
    <property type="entry name" value="CARBOXYLESTERASE"/>
    <property type="match status" value="1"/>
</dbReference>
<evidence type="ECO:0000259" key="3">
    <source>
        <dbReference type="Pfam" id="PF20434"/>
    </source>
</evidence>
<evidence type="ECO:0000256" key="1">
    <source>
        <dbReference type="ARBA" id="ARBA00022801"/>
    </source>
</evidence>
<keyword evidence="1 4" id="KW-0378">Hydrolase</keyword>
<dbReference type="InterPro" id="IPR050300">
    <property type="entry name" value="GDXG_lipolytic_enzyme"/>
</dbReference>
<reference evidence="4 5" key="1">
    <citation type="submission" date="2020-08" db="EMBL/GenBank/DDBJ databases">
        <title>The genome sequence of Novosphingobium flavum 4Y4.</title>
        <authorList>
            <person name="Liu Y."/>
        </authorList>
    </citation>
    <scope>NUCLEOTIDE SEQUENCE [LARGE SCALE GENOMIC DNA]</scope>
    <source>
        <strain evidence="4 5">4Y4</strain>
    </source>
</reference>
<protein>
    <submittedName>
        <fullName evidence="4">Alpha/beta hydrolase</fullName>
    </submittedName>
</protein>